<dbReference type="NCBIfam" id="TIGR03506">
    <property type="entry name" value="FlgEFG_subfam"/>
    <property type="match status" value="1"/>
</dbReference>
<gene>
    <name evidence="10" type="ORF">FHR99_000618</name>
</gene>
<keyword evidence="10" id="KW-0966">Cell projection</keyword>
<name>A0A7W4Z4S2_9GAMM</name>
<dbReference type="InterPro" id="IPR037925">
    <property type="entry name" value="FlgE/F/G-like"/>
</dbReference>
<keyword evidence="11" id="KW-1185">Reference proteome</keyword>
<reference evidence="10 11" key="1">
    <citation type="submission" date="2020-08" db="EMBL/GenBank/DDBJ databases">
        <title>Genomic Encyclopedia of Type Strains, Phase III (KMG-III): the genomes of soil and plant-associated and newly described type strains.</title>
        <authorList>
            <person name="Whitman W."/>
        </authorList>
    </citation>
    <scope>NUCLEOTIDE SEQUENCE [LARGE SCALE GENOMIC DNA]</scope>
    <source>
        <strain evidence="10 11">CECT 8654</strain>
    </source>
</reference>
<dbReference type="Pfam" id="PF06429">
    <property type="entry name" value="Flg_bbr_C"/>
    <property type="match status" value="1"/>
</dbReference>
<comment type="subunit">
    <text evidence="4 6">The basal body constitutes a major portion of the flagellar organelle and consists of five rings (E,L,P,S, and M) mounted on a central rod. The rod consists of about 26 subunits of FlgG in the distal portion, and FlgB, FlgC and FlgF are thought to build up the proximal portion of the rod with about 6 subunits each.</text>
</comment>
<feature type="domain" description="Flagellar hook protein FlgE/F/G-like D1" evidence="9">
    <location>
        <begin position="81"/>
        <end position="146"/>
    </location>
</feature>
<dbReference type="AlphaFoldDB" id="A0A7W4Z4S2"/>
<accession>A0A7W4Z4S2</accession>
<evidence type="ECO:0000256" key="3">
    <source>
        <dbReference type="ARBA" id="ARBA00023143"/>
    </source>
</evidence>
<keyword evidence="3 6" id="KW-0975">Bacterial flagellum</keyword>
<evidence type="ECO:0000256" key="2">
    <source>
        <dbReference type="ARBA" id="ARBA00009677"/>
    </source>
</evidence>
<evidence type="ECO:0000313" key="11">
    <source>
        <dbReference type="Proteomes" id="UP000537130"/>
    </source>
</evidence>
<comment type="caution">
    <text evidence="10">The sequence shown here is derived from an EMBL/GenBank/DDBJ whole genome shotgun (WGS) entry which is preliminary data.</text>
</comment>
<dbReference type="Pfam" id="PF00460">
    <property type="entry name" value="Flg_bb_rod"/>
    <property type="match status" value="1"/>
</dbReference>
<feature type="domain" description="Flagellar basal-body/hook protein C-terminal" evidence="8">
    <location>
        <begin position="198"/>
        <end position="242"/>
    </location>
</feature>
<dbReference type="PANTHER" id="PTHR30435:SF18">
    <property type="entry name" value="FLAGELLAR BASAL-BODY ROD PROTEIN FLGF"/>
    <property type="match status" value="1"/>
</dbReference>
<evidence type="ECO:0000313" key="10">
    <source>
        <dbReference type="EMBL" id="MBB3046382.1"/>
    </source>
</evidence>
<evidence type="ECO:0000256" key="6">
    <source>
        <dbReference type="RuleBase" id="RU362116"/>
    </source>
</evidence>
<feature type="domain" description="Flagellar basal body rod protein N-terminal" evidence="7">
    <location>
        <begin position="5"/>
        <end position="35"/>
    </location>
</feature>
<dbReference type="InterPro" id="IPR001444">
    <property type="entry name" value="Flag_bb_rod_N"/>
</dbReference>
<evidence type="ECO:0000259" key="7">
    <source>
        <dbReference type="Pfam" id="PF00460"/>
    </source>
</evidence>
<evidence type="ECO:0000259" key="9">
    <source>
        <dbReference type="Pfam" id="PF22692"/>
    </source>
</evidence>
<dbReference type="NCBIfam" id="TIGR02490">
    <property type="entry name" value="flgF"/>
    <property type="match status" value="1"/>
</dbReference>
<dbReference type="EMBL" id="JACHWY010000001">
    <property type="protein sequence ID" value="MBB3046382.1"/>
    <property type="molecule type" value="Genomic_DNA"/>
</dbReference>
<comment type="subcellular location">
    <subcellularLocation>
        <location evidence="1 6">Bacterial flagellum basal body</location>
    </subcellularLocation>
</comment>
<evidence type="ECO:0000259" key="8">
    <source>
        <dbReference type="Pfam" id="PF06429"/>
    </source>
</evidence>
<dbReference type="InterPro" id="IPR012836">
    <property type="entry name" value="FlgF"/>
</dbReference>
<comment type="similarity">
    <text evidence="2 6">Belongs to the flagella basal body rod proteins family.</text>
</comment>
<dbReference type="NCBIfam" id="NF009280">
    <property type="entry name" value="PRK12640.1"/>
    <property type="match status" value="1"/>
</dbReference>
<dbReference type="SUPFAM" id="SSF117143">
    <property type="entry name" value="Flagellar hook protein flgE"/>
    <property type="match status" value="1"/>
</dbReference>
<dbReference type="Pfam" id="PF22692">
    <property type="entry name" value="LlgE_F_G_D1"/>
    <property type="match status" value="1"/>
</dbReference>
<keyword evidence="10" id="KW-0969">Cilium</keyword>
<dbReference type="PANTHER" id="PTHR30435">
    <property type="entry name" value="FLAGELLAR PROTEIN"/>
    <property type="match status" value="1"/>
</dbReference>
<proteinExistence type="inferred from homology"/>
<sequence>MDKLLYLGMTGAKQTSLAQATNANNLANVSTTGYRADFHSLFAEQIAGAGLPSRSNSVLAENGIDTNSGSLQHTGRTLDVAVGGEGWFAVQTPEGREAYTRRGDLQLTSDGQLLTAQGHNLLGEGGPIAIPEHSSLSIGGDGSISVVPLGQGPDTQIVIDRIRVVALDESQLVKGEDGLIRQRNGAEGVPDASLKVVSGALESSNVNAVDAMVRMIHLARRYEMDVKIMSTAGEMADTGASLMRMS</sequence>
<keyword evidence="10" id="KW-0282">Flagellum</keyword>
<evidence type="ECO:0000256" key="4">
    <source>
        <dbReference type="ARBA" id="ARBA00038560"/>
    </source>
</evidence>
<protein>
    <recommendedName>
        <fullName evidence="5 6">Flagellar basal-body rod protein FlgF</fullName>
    </recommendedName>
</protein>
<dbReference type="Proteomes" id="UP000537130">
    <property type="component" value="Unassembled WGS sequence"/>
</dbReference>
<evidence type="ECO:0000256" key="1">
    <source>
        <dbReference type="ARBA" id="ARBA00004117"/>
    </source>
</evidence>
<dbReference type="InterPro" id="IPR020013">
    <property type="entry name" value="Flagellar_FlgE/F/G"/>
</dbReference>
<evidence type="ECO:0000256" key="5">
    <source>
        <dbReference type="ARBA" id="ARBA00040228"/>
    </source>
</evidence>
<dbReference type="RefSeq" id="WP_183409081.1">
    <property type="nucleotide sequence ID" value="NZ_JACHWY010000001.1"/>
</dbReference>
<dbReference type="GO" id="GO:0030694">
    <property type="term" value="C:bacterial-type flagellum basal body, rod"/>
    <property type="evidence" value="ECO:0007669"/>
    <property type="project" value="UniProtKB-UniRule"/>
</dbReference>
<dbReference type="GO" id="GO:0071978">
    <property type="term" value="P:bacterial-type flagellum-dependent swarming motility"/>
    <property type="evidence" value="ECO:0007669"/>
    <property type="project" value="TreeGrafter"/>
</dbReference>
<dbReference type="InterPro" id="IPR053967">
    <property type="entry name" value="LlgE_F_G-like_D1"/>
</dbReference>
<organism evidence="10 11">
    <name type="scientific">Litorivivens lipolytica</name>
    <dbReference type="NCBI Taxonomy" id="1524264"/>
    <lineage>
        <taxon>Bacteria</taxon>
        <taxon>Pseudomonadati</taxon>
        <taxon>Pseudomonadota</taxon>
        <taxon>Gammaproteobacteria</taxon>
        <taxon>Litorivivens</taxon>
    </lineage>
</organism>
<dbReference type="InterPro" id="IPR010930">
    <property type="entry name" value="Flg_bb/hook_C_dom"/>
</dbReference>